<protein>
    <submittedName>
        <fullName evidence="2">DinB family protein</fullName>
    </submittedName>
</protein>
<dbReference type="InterPro" id="IPR034660">
    <property type="entry name" value="DinB/YfiT-like"/>
</dbReference>
<proteinExistence type="predicted"/>
<dbReference type="NCBIfam" id="NF047843">
    <property type="entry name" value="MST_Rv0443"/>
    <property type="match status" value="1"/>
</dbReference>
<organism evidence="2 3">
    <name type="scientific">Nesterenkonia sandarakina</name>
    <dbReference type="NCBI Taxonomy" id="272918"/>
    <lineage>
        <taxon>Bacteria</taxon>
        <taxon>Bacillati</taxon>
        <taxon>Actinomycetota</taxon>
        <taxon>Actinomycetes</taxon>
        <taxon>Micrococcales</taxon>
        <taxon>Micrococcaceae</taxon>
        <taxon>Nesterenkonia</taxon>
    </lineage>
</organism>
<keyword evidence="3" id="KW-1185">Reference proteome</keyword>
<dbReference type="Pfam" id="PF12867">
    <property type="entry name" value="DinB_2"/>
    <property type="match status" value="1"/>
</dbReference>
<gene>
    <name evidence="2" type="ORF">BCL67_11717</name>
</gene>
<evidence type="ECO:0000259" key="1">
    <source>
        <dbReference type="Pfam" id="PF12867"/>
    </source>
</evidence>
<dbReference type="Proteomes" id="UP000238217">
    <property type="component" value="Unassembled WGS sequence"/>
</dbReference>
<dbReference type="OrthoDB" id="2363925at2"/>
<evidence type="ECO:0000313" key="2">
    <source>
        <dbReference type="EMBL" id="PRZ12915.1"/>
    </source>
</evidence>
<dbReference type="AlphaFoldDB" id="A0A2T0YDK7"/>
<dbReference type="SUPFAM" id="SSF109854">
    <property type="entry name" value="DinB/YfiT-like putative metalloenzymes"/>
    <property type="match status" value="1"/>
</dbReference>
<accession>A0A2T0YDK7</accession>
<comment type="caution">
    <text evidence="2">The sequence shown here is derived from an EMBL/GenBank/DDBJ whole genome shotgun (WGS) entry which is preliminary data.</text>
</comment>
<name>A0A2T0YDK7_9MICC</name>
<dbReference type="InterPro" id="IPR024775">
    <property type="entry name" value="DinB-like"/>
</dbReference>
<dbReference type="Gene3D" id="1.20.120.450">
    <property type="entry name" value="dinb family like domain"/>
    <property type="match status" value="1"/>
</dbReference>
<evidence type="ECO:0000313" key="3">
    <source>
        <dbReference type="Proteomes" id="UP000238217"/>
    </source>
</evidence>
<dbReference type="RefSeq" id="WP_106123854.1">
    <property type="nucleotide sequence ID" value="NZ_PVTY01000017.1"/>
</dbReference>
<reference evidence="2 3" key="1">
    <citation type="submission" date="2018-03" db="EMBL/GenBank/DDBJ databases">
        <title>Comparative analysis of microorganisms from saline springs in Andes Mountain Range, Colombia.</title>
        <authorList>
            <person name="Rubin E."/>
        </authorList>
    </citation>
    <scope>NUCLEOTIDE SEQUENCE [LARGE SCALE GENOMIC DNA]</scope>
    <source>
        <strain evidence="2 3">CG 35</strain>
    </source>
</reference>
<dbReference type="EMBL" id="PVTY01000017">
    <property type="protein sequence ID" value="PRZ12915.1"/>
    <property type="molecule type" value="Genomic_DNA"/>
</dbReference>
<sequence length="184" mass="20194">MSSLEILKDIARRPLQEAQALRPALTREVLDAHPHHDNSIAWLLWHSAREIDEQLAGLSGQEPVWTAQGFAGQFDLDLGDREMGFGHTGPEARQIRVSDPDLLVEHLRAVVEAQLSYLDSLDEADLEEVIDAHWDPPVTRAARLISISLDAVAHIAQAAYITGMDPAAFEGPQAGESRAQDPQA</sequence>
<feature type="domain" description="DinB-like" evidence="1">
    <location>
        <begin position="24"/>
        <end position="137"/>
    </location>
</feature>